<sequence>MITQEAQLANASQQKTVTEFNLTELYYKWFDVVRCDTPHLIKRSQKLRYQVYCIETGFESSQNNPGGLEKDPSDEHAFHSLLLHRPSSIVAGTVRLIIPNRERNCSGLPSLEVSEALRTMPASILPPETTAEISRFSVSKDFRKRLGDGLYPSNIKKNSPEFLGRRALPSITLGLMRAIVEMTRDAGMTHVTAVVEPALIRLLQRLGIRFERTGERVTYHGTRYPVYRNMSDLLEEIYEHRPEIWHAITDSGRIWPRANPEKRILSA</sequence>
<dbReference type="Pfam" id="PF13444">
    <property type="entry name" value="Acetyltransf_5"/>
    <property type="match status" value="1"/>
</dbReference>
<evidence type="ECO:0000313" key="1">
    <source>
        <dbReference type="EMBL" id="GGO04879.1"/>
    </source>
</evidence>
<reference evidence="2" key="1">
    <citation type="journal article" date="2019" name="Int. J. Syst. Evol. Microbiol.">
        <title>The Global Catalogue of Microorganisms (GCM) 10K type strain sequencing project: providing services to taxonomists for standard genome sequencing and annotation.</title>
        <authorList>
            <consortium name="The Broad Institute Genomics Platform"/>
            <consortium name="The Broad Institute Genome Sequencing Center for Infectious Disease"/>
            <person name="Wu L."/>
            <person name="Ma J."/>
        </authorList>
    </citation>
    <scope>NUCLEOTIDE SEQUENCE [LARGE SCALE GENOMIC DNA]</scope>
    <source>
        <strain evidence="2">JCM 17843</strain>
    </source>
</reference>
<dbReference type="RefSeq" id="WP_150004671.1">
    <property type="nucleotide sequence ID" value="NZ_BMOV01000001.1"/>
</dbReference>
<name>A0ABQ2L690_9PROT</name>
<comment type="caution">
    <text evidence="1">The sequence shown here is derived from an EMBL/GenBank/DDBJ whole genome shotgun (WGS) entry which is preliminary data.</text>
</comment>
<dbReference type="NCBIfam" id="TIGR03694">
    <property type="entry name" value="exosort_acyl"/>
    <property type="match status" value="1"/>
</dbReference>
<dbReference type="SUPFAM" id="SSF55729">
    <property type="entry name" value="Acyl-CoA N-acyltransferases (Nat)"/>
    <property type="match status" value="1"/>
</dbReference>
<dbReference type="Proteomes" id="UP000602381">
    <property type="component" value="Unassembled WGS sequence"/>
</dbReference>
<gene>
    <name evidence="1" type="ORF">GCM10007972_01710</name>
</gene>
<dbReference type="EMBL" id="BMOV01000001">
    <property type="protein sequence ID" value="GGO04879.1"/>
    <property type="molecule type" value="Genomic_DNA"/>
</dbReference>
<keyword evidence="2" id="KW-1185">Reference proteome</keyword>
<evidence type="ECO:0000313" key="2">
    <source>
        <dbReference type="Proteomes" id="UP000602381"/>
    </source>
</evidence>
<organism evidence="1 2">
    <name type="scientific">Iodidimonas muriae</name>
    <dbReference type="NCBI Taxonomy" id="261467"/>
    <lineage>
        <taxon>Bacteria</taxon>
        <taxon>Pseudomonadati</taxon>
        <taxon>Pseudomonadota</taxon>
        <taxon>Alphaproteobacteria</taxon>
        <taxon>Iodidimonadales</taxon>
        <taxon>Iodidimonadaceae</taxon>
        <taxon>Iodidimonas</taxon>
    </lineage>
</organism>
<dbReference type="InterPro" id="IPR016181">
    <property type="entry name" value="Acyl_CoA_acyltransferase"/>
</dbReference>
<protein>
    <recommendedName>
        <fullName evidence="3">PEP-CTERM/exosortase system-associated acyltransferase</fullName>
    </recommendedName>
</protein>
<accession>A0ABQ2L690</accession>
<proteinExistence type="predicted"/>
<dbReference type="Gene3D" id="3.40.630.30">
    <property type="match status" value="1"/>
</dbReference>
<dbReference type="InterPro" id="IPR022484">
    <property type="entry name" value="PEP-CTERM/exosrtase_acylTfrase"/>
</dbReference>
<evidence type="ECO:0008006" key="3">
    <source>
        <dbReference type="Google" id="ProtNLM"/>
    </source>
</evidence>